<evidence type="ECO:0000256" key="7">
    <source>
        <dbReference type="ARBA" id="ARBA00022643"/>
    </source>
</evidence>
<dbReference type="Proteomes" id="UP000095358">
    <property type="component" value="Unassembled WGS sequence"/>
</dbReference>
<accession>A0A1E5R755</accession>
<keyword evidence="6" id="KW-0285">Flavoprotein</keyword>
<comment type="function">
    <text evidence="1">Catalyzes the phosphorylation of riboflavin (vitamin B2) to form flavin mononucleotide (FMN) coenzyme.</text>
</comment>
<dbReference type="GO" id="GO:0008531">
    <property type="term" value="F:riboflavin kinase activity"/>
    <property type="evidence" value="ECO:0007669"/>
    <property type="project" value="UniProtKB-EC"/>
</dbReference>
<dbReference type="GO" id="GO:0005739">
    <property type="term" value="C:mitochondrion"/>
    <property type="evidence" value="ECO:0007669"/>
    <property type="project" value="TreeGrafter"/>
</dbReference>
<evidence type="ECO:0000259" key="12">
    <source>
        <dbReference type="SMART" id="SM00904"/>
    </source>
</evidence>
<evidence type="ECO:0000313" key="14">
    <source>
        <dbReference type="Proteomes" id="UP000095358"/>
    </source>
</evidence>
<evidence type="ECO:0000256" key="5">
    <source>
        <dbReference type="ARBA" id="ARBA00017394"/>
    </source>
</evidence>
<evidence type="ECO:0000256" key="6">
    <source>
        <dbReference type="ARBA" id="ARBA00022630"/>
    </source>
</evidence>
<gene>
    <name evidence="13" type="ORF">AWRI3580_g3655</name>
</gene>
<dbReference type="EMBL" id="LPNN01000009">
    <property type="protein sequence ID" value="OEJ82726.1"/>
    <property type="molecule type" value="Genomic_DNA"/>
</dbReference>
<dbReference type="PANTHER" id="PTHR22749">
    <property type="entry name" value="RIBOFLAVIN KINASE/FMN ADENYLYLTRANSFERASE"/>
    <property type="match status" value="1"/>
</dbReference>
<keyword evidence="7" id="KW-0288">FMN</keyword>
<keyword evidence="13" id="KW-0418">Kinase</keyword>
<evidence type="ECO:0000256" key="1">
    <source>
        <dbReference type="ARBA" id="ARBA00003572"/>
    </source>
</evidence>
<comment type="pathway">
    <text evidence="2">Cofactor biosynthesis; FMN biosynthesis; FMN from riboflavin (ATP route): step 1/1.</text>
</comment>
<feature type="domain" description="Riboflavin kinase" evidence="12">
    <location>
        <begin position="25"/>
        <end position="188"/>
    </location>
</feature>
<evidence type="ECO:0000256" key="2">
    <source>
        <dbReference type="ARBA" id="ARBA00005201"/>
    </source>
</evidence>
<evidence type="ECO:0000256" key="11">
    <source>
        <dbReference type="ARBA" id="ARBA00029960"/>
    </source>
</evidence>
<dbReference type="InterPro" id="IPR023465">
    <property type="entry name" value="Riboflavin_kinase_dom_sf"/>
</dbReference>
<proteinExistence type="inferred from homology"/>
<dbReference type="UniPathway" id="UPA00276">
    <property type="reaction ID" value="UER00406"/>
</dbReference>
<dbReference type="PANTHER" id="PTHR22749:SF6">
    <property type="entry name" value="RIBOFLAVIN KINASE"/>
    <property type="match status" value="1"/>
</dbReference>
<keyword evidence="14" id="KW-1185">Reference proteome</keyword>
<dbReference type="SMART" id="SM00904">
    <property type="entry name" value="Flavokinase"/>
    <property type="match status" value="1"/>
</dbReference>
<dbReference type="InterPro" id="IPR015865">
    <property type="entry name" value="Riboflavin_kinase_bac/euk"/>
</dbReference>
<evidence type="ECO:0000256" key="8">
    <source>
        <dbReference type="ARBA" id="ARBA00022679"/>
    </source>
</evidence>
<sequence>MKSIQKRDCDLLIEDKPVEPPYPIRLPYQEVKVGFGRGSSDLNCPTANIDIPKDNDDLNKNLPTGVYFGFCKLRPNSHNLDSCKQKRVQNDNSEVEINKGIYLKEECKIDLKLPCVLSIGYNITYDDNKIKSRSLEVHVLEKFEHKFYGAEMQLTILGYIRPEIKYNSLDELIDGIETDKLVATEVLTWDSFKDI</sequence>
<dbReference type="VEuPathDB" id="FungiDB:AWRI3580_g3655"/>
<dbReference type="AlphaFoldDB" id="A0A1E5R755"/>
<evidence type="ECO:0000256" key="10">
    <source>
        <dbReference type="ARBA" id="ARBA00022840"/>
    </source>
</evidence>
<dbReference type="GO" id="GO:0005524">
    <property type="term" value="F:ATP binding"/>
    <property type="evidence" value="ECO:0007669"/>
    <property type="project" value="UniProtKB-KW"/>
</dbReference>
<keyword evidence="9" id="KW-0547">Nucleotide-binding</keyword>
<dbReference type="EC" id="2.7.1.26" evidence="4"/>
<evidence type="ECO:0000256" key="4">
    <source>
        <dbReference type="ARBA" id="ARBA00012105"/>
    </source>
</evidence>
<dbReference type="GO" id="GO:0009231">
    <property type="term" value="P:riboflavin biosynthetic process"/>
    <property type="evidence" value="ECO:0007669"/>
    <property type="project" value="InterPro"/>
</dbReference>
<keyword evidence="10" id="KW-0067">ATP-binding</keyword>
<dbReference type="InterPro" id="IPR023468">
    <property type="entry name" value="Riboflavin_kinase"/>
</dbReference>
<evidence type="ECO:0000313" key="13">
    <source>
        <dbReference type="EMBL" id="OEJ82726.1"/>
    </source>
</evidence>
<comment type="caution">
    <text evidence="13">The sequence shown here is derived from an EMBL/GenBank/DDBJ whole genome shotgun (WGS) entry which is preliminary data.</text>
</comment>
<dbReference type="OrthoDB" id="276388at2759"/>
<comment type="similarity">
    <text evidence="3">Belongs to the flavokinase family.</text>
</comment>
<name>A0A1E5R755_HANUV</name>
<evidence type="ECO:0000256" key="3">
    <source>
        <dbReference type="ARBA" id="ARBA00010108"/>
    </source>
</evidence>
<dbReference type="Gene3D" id="2.40.30.30">
    <property type="entry name" value="Riboflavin kinase-like"/>
    <property type="match status" value="1"/>
</dbReference>
<keyword evidence="8" id="KW-0808">Transferase</keyword>
<dbReference type="GO" id="GO:0009398">
    <property type="term" value="P:FMN biosynthetic process"/>
    <property type="evidence" value="ECO:0007669"/>
    <property type="project" value="UniProtKB-UniPathway"/>
</dbReference>
<dbReference type="Pfam" id="PF01687">
    <property type="entry name" value="Flavokinase"/>
    <property type="match status" value="1"/>
</dbReference>
<dbReference type="STRING" id="29833.A0A1E5R755"/>
<protein>
    <recommendedName>
        <fullName evidence="5">Riboflavin kinase</fullName>
        <ecNumber evidence="4">2.7.1.26</ecNumber>
    </recommendedName>
    <alternativeName>
        <fullName evidence="11">Flavin mononucleotide kinase 1</fullName>
    </alternativeName>
</protein>
<dbReference type="SUPFAM" id="SSF82114">
    <property type="entry name" value="Riboflavin kinase-like"/>
    <property type="match status" value="1"/>
</dbReference>
<reference evidence="14" key="1">
    <citation type="journal article" date="2016" name="Genome Announc.">
        <title>Genome sequences of three species of Hanseniaspora isolated from spontaneous wine fermentations.</title>
        <authorList>
            <person name="Sternes P.R."/>
            <person name="Lee D."/>
            <person name="Kutyna D.R."/>
            <person name="Borneman A.R."/>
        </authorList>
    </citation>
    <scope>NUCLEOTIDE SEQUENCE [LARGE SCALE GENOMIC DNA]</scope>
    <source>
        <strain evidence="14">AWRI3580</strain>
    </source>
</reference>
<organism evidence="13 14">
    <name type="scientific">Hanseniaspora uvarum</name>
    <name type="common">Yeast</name>
    <name type="synonym">Kloeckera apiculata</name>
    <dbReference type="NCBI Taxonomy" id="29833"/>
    <lineage>
        <taxon>Eukaryota</taxon>
        <taxon>Fungi</taxon>
        <taxon>Dikarya</taxon>
        <taxon>Ascomycota</taxon>
        <taxon>Saccharomycotina</taxon>
        <taxon>Saccharomycetes</taxon>
        <taxon>Saccharomycodales</taxon>
        <taxon>Saccharomycodaceae</taxon>
        <taxon>Hanseniaspora</taxon>
    </lineage>
</organism>
<evidence type="ECO:0000256" key="9">
    <source>
        <dbReference type="ARBA" id="ARBA00022741"/>
    </source>
</evidence>